<keyword evidence="2" id="KW-1185">Reference proteome</keyword>
<organism evidence="1 2">
    <name type="scientific">Desulfosporosinus acididurans</name>
    <dbReference type="NCBI Taxonomy" id="476652"/>
    <lineage>
        <taxon>Bacteria</taxon>
        <taxon>Bacillati</taxon>
        <taxon>Bacillota</taxon>
        <taxon>Clostridia</taxon>
        <taxon>Eubacteriales</taxon>
        <taxon>Desulfitobacteriaceae</taxon>
        <taxon>Desulfosporosinus</taxon>
    </lineage>
</organism>
<name>A0A0J1FSU7_9FIRM</name>
<proteinExistence type="predicted"/>
<accession>A0A0J1FSU7</accession>
<protein>
    <submittedName>
        <fullName evidence="1">Uncharacterized protein</fullName>
    </submittedName>
</protein>
<dbReference type="EMBL" id="LDZY01000004">
    <property type="protein sequence ID" value="KLU66540.1"/>
    <property type="molecule type" value="Genomic_DNA"/>
</dbReference>
<evidence type="ECO:0000313" key="1">
    <source>
        <dbReference type="EMBL" id="KLU66540.1"/>
    </source>
</evidence>
<comment type="caution">
    <text evidence="1">The sequence shown here is derived from an EMBL/GenBank/DDBJ whole genome shotgun (WGS) entry which is preliminary data.</text>
</comment>
<dbReference type="RefSeq" id="WP_242847084.1">
    <property type="nucleotide sequence ID" value="NZ_LDZY01000004.1"/>
</dbReference>
<reference evidence="1 2" key="1">
    <citation type="submission" date="2015-06" db="EMBL/GenBank/DDBJ databases">
        <title>Draft genome of the moderately acidophilic sulfate reducer Candidatus Desulfosporosinus acididurans strain M1.</title>
        <authorList>
            <person name="Poehlein A."/>
            <person name="Petzsch P."/>
            <person name="Johnson B.D."/>
            <person name="Schloemann M."/>
            <person name="Daniel R."/>
            <person name="Muehling M."/>
        </authorList>
    </citation>
    <scope>NUCLEOTIDE SEQUENCE [LARGE SCALE GENOMIC DNA]</scope>
    <source>
        <strain evidence="1 2">M1</strain>
    </source>
</reference>
<dbReference type="Proteomes" id="UP000036356">
    <property type="component" value="Unassembled WGS sequence"/>
</dbReference>
<gene>
    <name evidence="1" type="ORF">DEAC_c12060</name>
</gene>
<dbReference type="AlphaFoldDB" id="A0A0J1FSU7"/>
<evidence type="ECO:0000313" key="2">
    <source>
        <dbReference type="Proteomes" id="UP000036356"/>
    </source>
</evidence>
<dbReference type="PATRIC" id="fig|476652.3.peg.1240"/>
<sequence>MLKLPPYPPYVPHTPLPPTVRWSHVPYPPVGTPPYPNVCILFDTLPIGARVVVGLGSSEWVGNYGGVIDGVLFLTNAQLFSNVGNPIDGIQSVVRIPVINLQYISY</sequence>